<sequence length="135" mass="14462">MELGVTIILMETGPLILVADDEAIILKVVTIILRKAGFRVLAASCGAQALQIAETSEEPIFLAVLDIVMPDLDGLELSIRLRGMYSDLRVLFISGYTLPPPGLPSGADFLGKPFTSDELLRRVNAVAARPVTDLG</sequence>
<dbReference type="GO" id="GO:0000160">
    <property type="term" value="P:phosphorelay signal transduction system"/>
    <property type="evidence" value="ECO:0007669"/>
    <property type="project" value="InterPro"/>
</dbReference>
<feature type="domain" description="Response regulatory" evidence="3">
    <location>
        <begin position="15"/>
        <end position="127"/>
    </location>
</feature>
<evidence type="ECO:0000259" key="3">
    <source>
        <dbReference type="PROSITE" id="PS50110"/>
    </source>
</evidence>
<dbReference type="HOGENOM" id="CLU_000445_69_8_0"/>
<name>Q021Y8_SOLUE</name>
<dbReference type="Pfam" id="PF00072">
    <property type="entry name" value="Response_reg"/>
    <property type="match status" value="1"/>
</dbReference>
<keyword evidence="1 2" id="KW-0597">Phosphoprotein</keyword>
<dbReference type="EMBL" id="CP000473">
    <property type="protein sequence ID" value="ABJ84225.1"/>
    <property type="molecule type" value="Genomic_DNA"/>
</dbReference>
<dbReference type="Gene3D" id="3.40.50.2300">
    <property type="match status" value="1"/>
</dbReference>
<dbReference type="SMART" id="SM00448">
    <property type="entry name" value="REC"/>
    <property type="match status" value="1"/>
</dbReference>
<proteinExistence type="predicted"/>
<dbReference type="InterPro" id="IPR050595">
    <property type="entry name" value="Bact_response_regulator"/>
</dbReference>
<accession>Q021Y8</accession>
<dbReference type="PANTHER" id="PTHR44591:SF3">
    <property type="entry name" value="RESPONSE REGULATORY DOMAIN-CONTAINING PROTEIN"/>
    <property type="match status" value="1"/>
</dbReference>
<dbReference type="InParanoid" id="Q021Y8"/>
<dbReference type="PANTHER" id="PTHR44591">
    <property type="entry name" value="STRESS RESPONSE REGULATOR PROTEIN 1"/>
    <property type="match status" value="1"/>
</dbReference>
<dbReference type="SUPFAM" id="SSF52172">
    <property type="entry name" value="CheY-like"/>
    <property type="match status" value="1"/>
</dbReference>
<organism evidence="4">
    <name type="scientific">Solibacter usitatus (strain Ellin6076)</name>
    <dbReference type="NCBI Taxonomy" id="234267"/>
    <lineage>
        <taxon>Bacteria</taxon>
        <taxon>Pseudomonadati</taxon>
        <taxon>Acidobacteriota</taxon>
        <taxon>Terriglobia</taxon>
        <taxon>Bryobacterales</taxon>
        <taxon>Solibacteraceae</taxon>
        <taxon>Candidatus Solibacter</taxon>
    </lineage>
</organism>
<gene>
    <name evidence="4" type="ordered locus">Acid_3248</name>
</gene>
<evidence type="ECO:0000256" key="1">
    <source>
        <dbReference type="ARBA" id="ARBA00022553"/>
    </source>
</evidence>
<dbReference type="KEGG" id="sus:Acid_3248"/>
<dbReference type="OrthoDB" id="119092at2"/>
<dbReference type="eggNOG" id="COG0745">
    <property type="taxonomic scope" value="Bacteria"/>
</dbReference>
<feature type="modified residue" description="4-aspartylphosphate" evidence="2">
    <location>
        <position position="66"/>
    </location>
</feature>
<dbReference type="STRING" id="234267.Acid_3248"/>
<dbReference type="AlphaFoldDB" id="Q021Y8"/>
<evidence type="ECO:0000256" key="2">
    <source>
        <dbReference type="PROSITE-ProRule" id="PRU00169"/>
    </source>
</evidence>
<dbReference type="InterPro" id="IPR001789">
    <property type="entry name" value="Sig_transdc_resp-reg_receiver"/>
</dbReference>
<protein>
    <submittedName>
        <fullName evidence="4">Response regulator receiver protein</fullName>
    </submittedName>
</protein>
<reference evidence="4" key="1">
    <citation type="submission" date="2006-10" db="EMBL/GenBank/DDBJ databases">
        <title>Complete sequence of Solibacter usitatus Ellin6076.</title>
        <authorList>
            <consortium name="US DOE Joint Genome Institute"/>
            <person name="Copeland A."/>
            <person name="Lucas S."/>
            <person name="Lapidus A."/>
            <person name="Barry K."/>
            <person name="Detter J.C."/>
            <person name="Glavina del Rio T."/>
            <person name="Hammon N."/>
            <person name="Israni S."/>
            <person name="Dalin E."/>
            <person name="Tice H."/>
            <person name="Pitluck S."/>
            <person name="Thompson L.S."/>
            <person name="Brettin T."/>
            <person name="Bruce D."/>
            <person name="Han C."/>
            <person name="Tapia R."/>
            <person name="Gilna P."/>
            <person name="Schmutz J."/>
            <person name="Larimer F."/>
            <person name="Land M."/>
            <person name="Hauser L."/>
            <person name="Kyrpides N."/>
            <person name="Mikhailova N."/>
            <person name="Janssen P.H."/>
            <person name="Kuske C.R."/>
            <person name="Richardson P."/>
        </authorList>
    </citation>
    <scope>NUCLEOTIDE SEQUENCE</scope>
    <source>
        <strain evidence="4">Ellin6076</strain>
    </source>
</reference>
<evidence type="ECO:0000313" key="4">
    <source>
        <dbReference type="EMBL" id="ABJ84225.1"/>
    </source>
</evidence>
<dbReference type="InterPro" id="IPR011006">
    <property type="entry name" value="CheY-like_superfamily"/>
</dbReference>
<dbReference type="PROSITE" id="PS50110">
    <property type="entry name" value="RESPONSE_REGULATORY"/>
    <property type="match status" value="1"/>
</dbReference>